<keyword evidence="1" id="KW-0227">DNA damage</keyword>
<keyword evidence="3" id="KW-0238">DNA-binding</keyword>
<dbReference type="EMBL" id="CP104013">
    <property type="protein sequence ID" value="UYP44716.1"/>
    <property type="molecule type" value="Genomic_DNA"/>
</dbReference>
<keyword evidence="2" id="KW-0378">Hydrolase</keyword>
<organism evidence="6 7">
    <name type="scientific">Candidatus Lokiarchaeum ossiferum</name>
    <dbReference type="NCBI Taxonomy" id="2951803"/>
    <lineage>
        <taxon>Archaea</taxon>
        <taxon>Promethearchaeati</taxon>
        <taxon>Promethearchaeota</taxon>
        <taxon>Promethearchaeia</taxon>
        <taxon>Promethearchaeales</taxon>
        <taxon>Promethearchaeaceae</taxon>
        <taxon>Candidatus Lokiarchaeum</taxon>
    </lineage>
</organism>
<feature type="domain" description="ERCC4" evidence="5">
    <location>
        <begin position="14"/>
        <end position="93"/>
    </location>
</feature>
<sequence>MEIIPSKAPDAQPTIIMDERERGKIKEEMIKLPCSLQIKTLEMGDYILSERIAVERKRGDDFVSSIFDSRLFIQLEKLKQSFLKPIIILESPNRLFERKFINKNSITGAMIYMIYRMDIPLIPTKDEKETANFLLKLAKSEQKLGHWPDLSKIMTNQFKNAKITREDQIYFLQGLVDIGKSTAEKYINIFGTPYFALQALLQTDIIFTKNGNPKGISGLMASIKGSGPKMVSRNHRMLKMSYKMTKKSKEKTRQ</sequence>
<protein>
    <recommendedName>
        <fullName evidence="5">ERCC4 domain-containing protein</fullName>
    </recommendedName>
</protein>
<evidence type="ECO:0000256" key="4">
    <source>
        <dbReference type="ARBA" id="ARBA00023204"/>
    </source>
</evidence>
<dbReference type="PANTHER" id="PTHR10150:SF0">
    <property type="entry name" value="DNA REPAIR ENDONUCLEASE XPF"/>
    <property type="match status" value="1"/>
</dbReference>
<dbReference type="Pfam" id="PF02732">
    <property type="entry name" value="ERCC4"/>
    <property type="match status" value="1"/>
</dbReference>
<dbReference type="Gene3D" id="3.40.50.10130">
    <property type="match status" value="1"/>
</dbReference>
<evidence type="ECO:0000313" key="6">
    <source>
        <dbReference type="EMBL" id="UYP44716.1"/>
    </source>
</evidence>
<proteinExistence type="predicted"/>
<dbReference type="Proteomes" id="UP001208689">
    <property type="component" value="Chromosome"/>
</dbReference>
<dbReference type="PANTHER" id="PTHR10150">
    <property type="entry name" value="DNA REPAIR ENDONUCLEASE XPF"/>
    <property type="match status" value="1"/>
</dbReference>
<evidence type="ECO:0000259" key="5">
    <source>
        <dbReference type="SMART" id="SM00891"/>
    </source>
</evidence>
<keyword evidence="7" id="KW-1185">Reference proteome</keyword>
<dbReference type="CDD" id="cd20075">
    <property type="entry name" value="XPF_nuclease_XPF_arch"/>
    <property type="match status" value="1"/>
</dbReference>
<evidence type="ECO:0000256" key="1">
    <source>
        <dbReference type="ARBA" id="ARBA00022763"/>
    </source>
</evidence>
<evidence type="ECO:0000313" key="7">
    <source>
        <dbReference type="Proteomes" id="UP001208689"/>
    </source>
</evidence>
<dbReference type="SUPFAM" id="SSF52980">
    <property type="entry name" value="Restriction endonuclease-like"/>
    <property type="match status" value="1"/>
</dbReference>
<name>A0ABY6HQ89_9ARCH</name>
<dbReference type="SMART" id="SM00891">
    <property type="entry name" value="ERCC4"/>
    <property type="match status" value="1"/>
</dbReference>
<accession>A0ABY6HQ89</accession>
<keyword evidence="4" id="KW-0234">DNA repair</keyword>
<gene>
    <name evidence="6" type="ORF">NEF87_001001</name>
</gene>
<reference evidence="6" key="1">
    <citation type="submission" date="2022-09" db="EMBL/GenBank/DDBJ databases">
        <title>Actin cytoskeleton and complex cell architecture in an #Asgard archaeon.</title>
        <authorList>
            <person name="Ponce Toledo R.I."/>
            <person name="Schleper C."/>
            <person name="Rodrigues Oliveira T."/>
            <person name="Wollweber F."/>
            <person name="Xu J."/>
            <person name="Rittmann S."/>
            <person name="Klingl A."/>
            <person name="Pilhofer M."/>
        </authorList>
    </citation>
    <scope>NUCLEOTIDE SEQUENCE</scope>
    <source>
        <strain evidence="6">B-35</strain>
    </source>
</reference>
<evidence type="ECO:0000256" key="2">
    <source>
        <dbReference type="ARBA" id="ARBA00022801"/>
    </source>
</evidence>
<evidence type="ECO:0000256" key="3">
    <source>
        <dbReference type="ARBA" id="ARBA00023125"/>
    </source>
</evidence>
<dbReference type="Gene3D" id="1.10.150.20">
    <property type="entry name" value="5' to 3' exonuclease, C-terminal subdomain"/>
    <property type="match status" value="1"/>
</dbReference>
<dbReference type="InterPro" id="IPR011335">
    <property type="entry name" value="Restrct_endonuc-II-like"/>
</dbReference>
<dbReference type="InterPro" id="IPR006166">
    <property type="entry name" value="ERCC4_domain"/>
</dbReference>